<dbReference type="AlphaFoldDB" id="A0A9W8LS85"/>
<accession>A0A9W8LS85</accession>
<protein>
    <submittedName>
        <fullName evidence="2">Uncharacterized protein</fullName>
    </submittedName>
</protein>
<organism evidence="2 3">
    <name type="scientific">Coemansia guatemalensis</name>
    <dbReference type="NCBI Taxonomy" id="2761395"/>
    <lineage>
        <taxon>Eukaryota</taxon>
        <taxon>Fungi</taxon>
        <taxon>Fungi incertae sedis</taxon>
        <taxon>Zoopagomycota</taxon>
        <taxon>Kickxellomycotina</taxon>
        <taxon>Kickxellomycetes</taxon>
        <taxon>Kickxellales</taxon>
        <taxon>Kickxellaceae</taxon>
        <taxon>Coemansia</taxon>
    </lineage>
</organism>
<proteinExistence type="predicted"/>
<evidence type="ECO:0000313" key="3">
    <source>
        <dbReference type="Proteomes" id="UP001140094"/>
    </source>
</evidence>
<dbReference type="EMBL" id="JANBUO010001096">
    <property type="protein sequence ID" value="KAJ2799871.1"/>
    <property type="molecule type" value="Genomic_DNA"/>
</dbReference>
<gene>
    <name evidence="2" type="ORF">H4R20_004268</name>
</gene>
<name>A0A9W8LS85_9FUNG</name>
<evidence type="ECO:0000256" key="1">
    <source>
        <dbReference type="SAM" id="MobiDB-lite"/>
    </source>
</evidence>
<dbReference type="Proteomes" id="UP001140094">
    <property type="component" value="Unassembled WGS sequence"/>
</dbReference>
<comment type="caution">
    <text evidence="2">The sequence shown here is derived from an EMBL/GenBank/DDBJ whole genome shotgun (WGS) entry which is preliminary data.</text>
</comment>
<feature type="region of interest" description="Disordered" evidence="1">
    <location>
        <begin position="1"/>
        <end position="37"/>
    </location>
</feature>
<reference evidence="2" key="1">
    <citation type="submission" date="2022-07" db="EMBL/GenBank/DDBJ databases">
        <title>Phylogenomic reconstructions and comparative analyses of Kickxellomycotina fungi.</title>
        <authorList>
            <person name="Reynolds N.K."/>
            <person name="Stajich J.E."/>
            <person name="Barry K."/>
            <person name="Grigoriev I.V."/>
            <person name="Crous P."/>
            <person name="Smith M.E."/>
        </authorList>
    </citation>
    <scope>NUCLEOTIDE SEQUENCE</scope>
    <source>
        <strain evidence="2">NRRL 1565</strain>
    </source>
</reference>
<sequence>GMAMMGEDYPCKPMGTPAERRAEHAPYSDEVEDEEWDVPARQVHPQTMDEWSGRAPASPVLMNDGQYCQNGESATMGLYPTDVISNGEDTVLNVTGEIFTSQYGV</sequence>
<keyword evidence="3" id="KW-1185">Reference proteome</keyword>
<evidence type="ECO:0000313" key="2">
    <source>
        <dbReference type="EMBL" id="KAJ2799871.1"/>
    </source>
</evidence>
<feature type="non-terminal residue" evidence="2">
    <location>
        <position position="105"/>
    </location>
</feature>
<feature type="compositionally biased region" description="Basic and acidic residues" evidence="1">
    <location>
        <begin position="18"/>
        <end position="27"/>
    </location>
</feature>